<dbReference type="RefSeq" id="WP_117582471.1">
    <property type="nucleotide sequence ID" value="NZ_QUSL01000037.1"/>
</dbReference>
<keyword evidence="1" id="KW-0812">Transmembrane</keyword>
<evidence type="ECO:0000259" key="2">
    <source>
        <dbReference type="Pfam" id="PF14317"/>
    </source>
</evidence>
<feature type="transmembrane region" description="Helical" evidence="1">
    <location>
        <begin position="55"/>
        <end position="71"/>
    </location>
</feature>
<evidence type="ECO:0000313" key="3">
    <source>
        <dbReference type="EMBL" id="RGD79320.1"/>
    </source>
</evidence>
<dbReference type="InterPro" id="IPR025588">
    <property type="entry name" value="YcxB-like_C"/>
</dbReference>
<keyword evidence="1" id="KW-1133">Transmembrane helix</keyword>
<gene>
    <name evidence="3" type="ORF">DXB93_16270</name>
</gene>
<name>A0A3E3E922_9FIRM</name>
<proteinExistence type="predicted"/>
<organism evidence="3 4">
    <name type="scientific">Thomasclavelia ramosa</name>
    <dbReference type="NCBI Taxonomy" id="1547"/>
    <lineage>
        <taxon>Bacteria</taxon>
        <taxon>Bacillati</taxon>
        <taxon>Bacillota</taxon>
        <taxon>Erysipelotrichia</taxon>
        <taxon>Erysipelotrichales</taxon>
        <taxon>Coprobacillaceae</taxon>
        <taxon>Thomasclavelia</taxon>
    </lineage>
</organism>
<feature type="domain" description="YcxB-like C-terminal" evidence="2">
    <location>
        <begin position="105"/>
        <end position="161"/>
    </location>
</feature>
<dbReference type="AlphaFoldDB" id="A0A3E3E922"/>
<dbReference type="Pfam" id="PF14317">
    <property type="entry name" value="YcxB"/>
    <property type="match status" value="1"/>
</dbReference>
<accession>A0A3E3E922</accession>
<reference evidence="3 4" key="1">
    <citation type="submission" date="2018-08" db="EMBL/GenBank/DDBJ databases">
        <title>A genome reference for cultivated species of the human gut microbiota.</title>
        <authorList>
            <person name="Zou Y."/>
            <person name="Xue W."/>
            <person name="Luo G."/>
        </authorList>
    </citation>
    <scope>NUCLEOTIDE SEQUENCE [LARGE SCALE GENOMIC DNA]</scope>
    <source>
        <strain evidence="3 4">OM06-4</strain>
    </source>
</reference>
<protein>
    <recommendedName>
        <fullName evidence="2">YcxB-like C-terminal domain-containing protein</fullName>
    </recommendedName>
</protein>
<comment type="caution">
    <text evidence="3">The sequence shown here is derived from an EMBL/GenBank/DDBJ whole genome shotgun (WGS) entry which is preliminary data.</text>
</comment>
<keyword evidence="1" id="KW-0472">Membrane</keyword>
<dbReference type="EMBL" id="QUSL01000037">
    <property type="protein sequence ID" value="RGD79320.1"/>
    <property type="molecule type" value="Genomic_DNA"/>
</dbReference>
<sequence>MDNTFCFTLTQKEYISFLSDQIICSKQMQGLQLFLYTSVPAILITLVFLFDIKRCSVVCTILALCILWVLYGEKSVFRSYVERKVETKLIPKLAIQEYNEVTYYFNEREIICEGKKKESIPYEKISSLIPLSKMFVIYYDSGTILLPYRVFASQKQMKHFLLSLECYRQMRYKITKQDSKDA</sequence>
<feature type="transmembrane region" description="Helical" evidence="1">
    <location>
        <begin position="33"/>
        <end position="50"/>
    </location>
</feature>
<evidence type="ECO:0000256" key="1">
    <source>
        <dbReference type="SAM" id="Phobius"/>
    </source>
</evidence>
<dbReference type="Proteomes" id="UP000261032">
    <property type="component" value="Unassembled WGS sequence"/>
</dbReference>
<evidence type="ECO:0000313" key="4">
    <source>
        <dbReference type="Proteomes" id="UP000261032"/>
    </source>
</evidence>